<name>A0A8H6A059_PETAA</name>
<gene>
    <name evidence="2" type="ORF">ETB97_004641</name>
</gene>
<feature type="region of interest" description="Disordered" evidence="1">
    <location>
        <begin position="176"/>
        <end position="253"/>
    </location>
</feature>
<sequence>MQRMHLSREDFDNPEVAGAVNPHPDYGYFHGPIPNPNPGWRPHPDTRTPVTTADNEGAPTPGSRLSGINGMVCDIAVNGNQMCGQSIASQIALRRHIRNAHPGATLNPSRTNIPQAERIAGENALKQWVLSKGWRTARYVKEPGEGPKYSLIQDYCDFLEELAQEDNEFAQKFGTEFHRPKPGKVSSHKAGPSPQAPLQYAEHMQRKSSPDTPTSLSAPKSKRATPKKGPNAASVRKQPARGKKTAESVPMTA</sequence>
<evidence type="ECO:0000313" key="3">
    <source>
        <dbReference type="Proteomes" id="UP000541154"/>
    </source>
</evidence>
<dbReference type="AlphaFoldDB" id="A0A8H6A059"/>
<evidence type="ECO:0000256" key="1">
    <source>
        <dbReference type="SAM" id="MobiDB-lite"/>
    </source>
</evidence>
<feature type="region of interest" description="Disordered" evidence="1">
    <location>
        <begin position="33"/>
        <end position="65"/>
    </location>
</feature>
<dbReference type="Proteomes" id="UP000541154">
    <property type="component" value="Unassembled WGS sequence"/>
</dbReference>
<keyword evidence="3" id="KW-1185">Reference proteome</keyword>
<comment type="caution">
    <text evidence="2">The sequence shown here is derived from an EMBL/GenBank/DDBJ whole genome shotgun (WGS) entry which is preliminary data.</text>
</comment>
<accession>A0A8H6A059</accession>
<reference evidence="2 3" key="1">
    <citation type="submission" date="2019-04" db="EMBL/GenBank/DDBJ databases">
        <title>Aspergillus burnettii sp. nov., novel species from soil in southeast Queensland.</title>
        <authorList>
            <person name="Gilchrist C.L.M."/>
            <person name="Pitt J.I."/>
            <person name="Lange L."/>
            <person name="Lacey H.J."/>
            <person name="Vuong D."/>
            <person name="Midgley D.J."/>
            <person name="Greenfield P."/>
            <person name="Bradbury M."/>
            <person name="Lacey E."/>
            <person name="Busk P.K."/>
            <person name="Pilgaard B."/>
            <person name="Chooi Y.H."/>
            <person name="Piggott A.M."/>
        </authorList>
    </citation>
    <scope>NUCLEOTIDE SEQUENCE [LARGE SCALE GENOMIC DNA]</scope>
    <source>
        <strain evidence="2 3">FRR 5400</strain>
    </source>
</reference>
<dbReference type="EMBL" id="SPNV01000214">
    <property type="protein sequence ID" value="KAF5858235.1"/>
    <property type="molecule type" value="Genomic_DNA"/>
</dbReference>
<proteinExistence type="predicted"/>
<organism evidence="2 3">
    <name type="scientific">Petromyces alliaceus</name>
    <name type="common">Aspergillus alliaceus</name>
    <dbReference type="NCBI Taxonomy" id="209559"/>
    <lineage>
        <taxon>Eukaryota</taxon>
        <taxon>Fungi</taxon>
        <taxon>Dikarya</taxon>
        <taxon>Ascomycota</taxon>
        <taxon>Pezizomycotina</taxon>
        <taxon>Eurotiomycetes</taxon>
        <taxon>Eurotiomycetidae</taxon>
        <taxon>Eurotiales</taxon>
        <taxon>Aspergillaceae</taxon>
        <taxon>Aspergillus</taxon>
        <taxon>Aspergillus subgen. Circumdati</taxon>
    </lineage>
</organism>
<evidence type="ECO:0000313" key="2">
    <source>
        <dbReference type="EMBL" id="KAF5858235.1"/>
    </source>
</evidence>
<protein>
    <submittedName>
        <fullName evidence="2">Uncharacterized protein</fullName>
    </submittedName>
</protein>